<evidence type="ECO:0000256" key="1">
    <source>
        <dbReference type="ARBA" id="ARBA00001400"/>
    </source>
</evidence>
<keyword evidence="6 9" id="KW-0227">DNA damage</keyword>
<evidence type="ECO:0000256" key="7">
    <source>
        <dbReference type="ARBA" id="ARBA00022801"/>
    </source>
</evidence>
<comment type="function">
    <text evidence="2 9 11">Excises uracil residues from the DNA which can arise as a result of misincorporation of dUMP residues by DNA polymerase or due to deamination of cytosine.</text>
</comment>
<keyword evidence="14" id="KW-1185">Reference proteome</keyword>
<evidence type="ECO:0000313" key="14">
    <source>
        <dbReference type="Proteomes" id="UP000244069"/>
    </source>
</evidence>
<comment type="similarity">
    <text evidence="3 9 11">Belongs to the uracil-DNA glycosylase (UDG) superfamily. UNG family.</text>
</comment>
<dbReference type="Proteomes" id="UP000244069">
    <property type="component" value="Unassembled WGS sequence"/>
</dbReference>
<name>A0A2T6B2G4_9RHOB</name>
<keyword evidence="9" id="KW-0963">Cytoplasm</keyword>
<sequence length="214" mass="23561">MTPPAAWAHLPFFTRDLPRIEAAFAAETRDILPPEPQRFAALAAVVPEDVRVVILGQDPYPTPGHAHGFAFSVEPEVRPLPRSLSNIHEELKSDLGACPADGDLRFWADQGVLLLNTALTVPAGDAGGHARLGWSRLTEEVVAELSERPRAFLLWGNHAQKFERFISGADHLILKSPHPSPLSARRGFFGSRPFSQINDWLIAKGERPIDWTGT</sequence>
<evidence type="ECO:0000256" key="5">
    <source>
        <dbReference type="ARBA" id="ARBA00018429"/>
    </source>
</evidence>
<dbReference type="InterPro" id="IPR002043">
    <property type="entry name" value="UDG_fam1"/>
</dbReference>
<dbReference type="OrthoDB" id="9804372at2"/>
<dbReference type="SUPFAM" id="SSF52141">
    <property type="entry name" value="Uracil-DNA glycosylase-like"/>
    <property type="match status" value="1"/>
</dbReference>
<comment type="catalytic activity">
    <reaction evidence="1 9 11">
        <text>Hydrolyzes single-stranded DNA or mismatched double-stranded DNA and polynucleotides, releasing free uracil.</text>
        <dbReference type="EC" id="3.2.2.27"/>
    </reaction>
</comment>
<dbReference type="InterPro" id="IPR005122">
    <property type="entry name" value="Uracil-DNA_glycosylase-like"/>
</dbReference>
<comment type="subcellular location">
    <subcellularLocation>
        <location evidence="9">Cytoplasm</location>
    </subcellularLocation>
</comment>
<dbReference type="HAMAP" id="MF_00148">
    <property type="entry name" value="UDG"/>
    <property type="match status" value="1"/>
</dbReference>
<dbReference type="PROSITE" id="PS00130">
    <property type="entry name" value="U_DNA_GLYCOSYLASE"/>
    <property type="match status" value="1"/>
</dbReference>
<dbReference type="EMBL" id="QBKN01000005">
    <property type="protein sequence ID" value="PTX50277.1"/>
    <property type="molecule type" value="Genomic_DNA"/>
</dbReference>
<feature type="active site" description="Proton acceptor" evidence="9 10">
    <location>
        <position position="58"/>
    </location>
</feature>
<evidence type="ECO:0000256" key="8">
    <source>
        <dbReference type="ARBA" id="ARBA00023204"/>
    </source>
</evidence>
<dbReference type="EC" id="3.2.2.27" evidence="4 9"/>
<evidence type="ECO:0000256" key="3">
    <source>
        <dbReference type="ARBA" id="ARBA00008184"/>
    </source>
</evidence>
<dbReference type="SMART" id="SM00987">
    <property type="entry name" value="UreE_C"/>
    <property type="match status" value="1"/>
</dbReference>
<dbReference type="PANTHER" id="PTHR11264:SF0">
    <property type="entry name" value="URACIL-DNA GLYCOSYLASE"/>
    <property type="match status" value="1"/>
</dbReference>
<dbReference type="GO" id="GO:0097510">
    <property type="term" value="P:base-excision repair, AP site formation via deaminated base removal"/>
    <property type="evidence" value="ECO:0007669"/>
    <property type="project" value="TreeGrafter"/>
</dbReference>
<keyword evidence="8 9" id="KW-0234">DNA repair</keyword>
<evidence type="ECO:0000256" key="11">
    <source>
        <dbReference type="RuleBase" id="RU003780"/>
    </source>
</evidence>
<evidence type="ECO:0000256" key="10">
    <source>
        <dbReference type="PROSITE-ProRule" id="PRU10072"/>
    </source>
</evidence>
<protein>
    <recommendedName>
        <fullName evidence="5 9">Uracil-DNA glycosylase</fullName>
        <shortName evidence="9">UDG</shortName>
        <ecNumber evidence="4 9">3.2.2.27</ecNumber>
    </recommendedName>
</protein>
<dbReference type="NCBIfam" id="TIGR00628">
    <property type="entry name" value="ung"/>
    <property type="match status" value="1"/>
</dbReference>
<dbReference type="NCBIfam" id="NF003588">
    <property type="entry name" value="PRK05254.1-1"/>
    <property type="match status" value="1"/>
</dbReference>
<evidence type="ECO:0000256" key="9">
    <source>
        <dbReference type="HAMAP-Rule" id="MF_00148"/>
    </source>
</evidence>
<organism evidence="13 14">
    <name type="scientific">Allosediminivita pacifica</name>
    <dbReference type="NCBI Taxonomy" id="1267769"/>
    <lineage>
        <taxon>Bacteria</taxon>
        <taxon>Pseudomonadati</taxon>
        <taxon>Pseudomonadota</taxon>
        <taxon>Alphaproteobacteria</taxon>
        <taxon>Rhodobacterales</taxon>
        <taxon>Paracoccaceae</taxon>
        <taxon>Allosediminivita</taxon>
    </lineage>
</organism>
<evidence type="ECO:0000313" key="13">
    <source>
        <dbReference type="EMBL" id="PTX50277.1"/>
    </source>
</evidence>
<dbReference type="NCBIfam" id="NF003592">
    <property type="entry name" value="PRK05254.1-5"/>
    <property type="match status" value="1"/>
</dbReference>
<comment type="caution">
    <text evidence="13">The sequence shown here is derived from an EMBL/GenBank/DDBJ whole genome shotgun (WGS) entry which is preliminary data.</text>
</comment>
<proteinExistence type="inferred from homology"/>
<evidence type="ECO:0000256" key="2">
    <source>
        <dbReference type="ARBA" id="ARBA00002631"/>
    </source>
</evidence>
<evidence type="ECO:0000256" key="6">
    <source>
        <dbReference type="ARBA" id="ARBA00022763"/>
    </source>
</evidence>
<dbReference type="NCBIfam" id="NF003589">
    <property type="entry name" value="PRK05254.1-2"/>
    <property type="match status" value="1"/>
</dbReference>
<dbReference type="InterPro" id="IPR018085">
    <property type="entry name" value="Ura-DNA_Glyclase_AS"/>
</dbReference>
<keyword evidence="7 9" id="KW-0378">Hydrolase</keyword>
<feature type="domain" description="Uracil-DNA glycosylase-like" evidence="12">
    <location>
        <begin position="43"/>
        <end position="201"/>
    </location>
</feature>
<reference evidence="13 14" key="1">
    <citation type="submission" date="2018-04" db="EMBL/GenBank/DDBJ databases">
        <title>Genomic Encyclopedia of Archaeal and Bacterial Type Strains, Phase II (KMG-II): from individual species to whole genera.</title>
        <authorList>
            <person name="Goeker M."/>
        </authorList>
    </citation>
    <scope>NUCLEOTIDE SEQUENCE [LARGE SCALE GENOMIC DNA]</scope>
    <source>
        <strain evidence="13 14">DSM 29329</strain>
    </source>
</reference>
<dbReference type="GO" id="GO:0005737">
    <property type="term" value="C:cytoplasm"/>
    <property type="evidence" value="ECO:0007669"/>
    <property type="project" value="UniProtKB-SubCell"/>
</dbReference>
<evidence type="ECO:0000256" key="4">
    <source>
        <dbReference type="ARBA" id="ARBA00012030"/>
    </source>
</evidence>
<evidence type="ECO:0000259" key="12">
    <source>
        <dbReference type="SMART" id="SM00986"/>
    </source>
</evidence>
<dbReference type="AlphaFoldDB" id="A0A2T6B2G4"/>
<dbReference type="GO" id="GO:0004844">
    <property type="term" value="F:uracil DNA N-glycosylase activity"/>
    <property type="evidence" value="ECO:0007669"/>
    <property type="project" value="UniProtKB-UniRule"/>
</dbReference>
<dbReference type="SMART" id="SM00986">
    <property type="entry name" value="UDG"/>
    <property type="match status" value="1"/>
</dbReference>
<dbReference type="CDD" id="cd10027">
    <property type="entry name" value="UDG-F1-like"/>
    <property type="match status" value="1"/>
</dbReference>
<dbReference type="Gene3D" id="3.40.470.10">
    <property type="entry name" value="Uracil-DNA glycosylase-like domain"/>
    <property type="match status" value="1"/>
</dbReference>
<accession>A0A2T6B2G4</accession>
<dbReference type="InterPro" id="IPR036895">
    <property type="entry name" value="Uracil-DNA_glycosylase-like_sf"/>
</dbReference>
<dbReference type="Pfam" id="PF03167">
    <property type="entry name" value="UDG"/>
    <property type="match status" value="1"/>
</dbReference>
<dbReference type="RefSeq" id="WP_107975183.1">
    <property type="nucleotide sequence ID" value="NZ_BMEZ01000005.1"/>
</dbReference>
<gene>
    <name evidence="9" type="primary">ung</name>
    <name evidence="13" type="ORF">C8N44_105137</name>
</gene>
<dbReference type="PANTHER" id="PTHR11264">
    <property type="entry name" value="URACIL-DNA GLYCOSYLASE"/>
    <property type="match status" value="1"/>
</dbReference>